<dbReference type="EMBL" id="AGUE01000141">
    <property type="protein sequence ID" value="EHK98620.1"/>
    <property type="molecule type" value="Genomic_DNA"/>
</dbReference>
<proteinExistence type="predicted"/>
<comment type="caution">
    <text evidence="8">The sequence shown here is derived from an EMBL/GenBank/DDBJ whole genome shotgun (WGS) entry which is preliminary data.</text>
</comment>
<evidence type="ECO:0000256" key="2">
    <source>
        <dbReference type="ARBA" id="ARBA00022833"/>
    </source>
</evidence>
<dbReference type="PANTHER" id="PTHR31944:SF131">
    <property type="entry name" value="HEME-RESPONSIVE ZINC FINGER TRANSCRIPTION FACTOR HAP1"/>
    <property type="match status" value="1"/>
</dbReference>
<keyword evidence="6" id="KW-0539">Nucleus</keyword>
<evidence type="ECO:0000256" key="3">
    <source>
        <dbReference type="ARBA" id="ARBA00023015"/>
    </source>
</evidence>
<dbReference type="InParanoid" id="H0ES83"/>
<dbReference type="GO" id="GO:0008270">
    <property type="term" value="F:zinc ion binding"/>
    <property type="evidence" value="ECO:0007669"/>
    <property type="project" value="InterPro"/>
</dbReference>
<keyword evidence="3" id="KW-0805">Transcription regulation</keyword>
<reference evidence="8 9" key="1">
    <citation type="journal article" date="2012" name="Eukaryot. Cell">
        <title>Genome sequence of the fungus Glarea lozoyensis: the first genome sequence of a species from the Helotiaceae family.</title>
        <authorList>
            <person name="Youssar L."/>
            <person name="Gruening B.A."/>
            <person name="Erxleben A."/>
            <person name="Guenther S."/>
            <person name="Huettel W."/>
        </authorList>
    </citation>
    <scope>NUCLEOTIDE SEQUENCE [LARGE SCALE GENOMIC DNA]</scope>
    <source>
        <strain evidence="9">ATCC 74030 / MF5533</strain>
    </source>
</reference>
<dbReference type="PANTHER" id="PTHR31944">
    <property type="entry name" value="HEME-RESPONSIVE ZINC FINGER TRANSCRIPTION FACTOR HAP1"/>
    <property type="match status" value="1"/>
</dbReference>
<name>H0ES83_GLAL7</name>
<keyword evidence="1" id="KW-0479">Metal-binding</keyword>
<dbReference type="HOGENOM" id="CLU_577532_0_0_1"/>
<dbReference type="SMART" id="SM00906">
    <property type="entry name" value="Fungal_trans"/>
    <property type="match status" value="1"/>
</dbReference>
<dbReference type="Pfam" id="PF04082">
    <property type="entry name" value="Fungal_trans"/>
    <property type="match status" value="1"/>
</dbReference>
<dbReference type="OrthoDB" id="4337792at2759"/>
<evidence type="ECO:0000313" key="9">
    <source>
        <dbReference type="Proteomes" id="UP000005446"/>
    </source>
</evidence>
<evidence type="ECO:0000313" key="8">
    <source>
        <dbReference type="EMBL" id="EHK98620.1"/>
    </source>
</evidence>
<dbReference type="GO" id="GO:0005634">
    <property type="term" value="C:nucleus"/>
    <property type="evidence" value="ECO:0007669"/>
    <property type="project" value="TreeGrafter"/>
</dbReference>
<evidence type="ECO:0000256" key="4">
    <source>
        <dbReference type="ARBA" id="ARBA00023125"/>
    </source>
</evidence>
<dbReference type="InterPro" id="IPR007219">
    <property type="entry name" value="XnlR_reg_dom"/>
</dbReference>
<dbReference type="CDD" id="cd12148">
    <property type="entry name" value="fungal_TF_MHR"/>
    <property type="match status" value="1"/>
</dbReference>
<organism evidence="8 9">
    <name type="scientific">Glarea lozoyensis (strain ATCC 74030 / MF5533)</name>
    <dbReference type="NCBI Taxonomy" id="1104152"/>
    <lineage>
        <taxon>Eukaryota</taxon>
        <taxon>Fungi</taxon>
        <taxon>Dikarya</taxon>
        <taxon>Ascomycota</taxon>
        <taxon>Pezizomycotina</taxon>
        <taxon>Leotiomycetes</taxon>
        <taxon>Helotiales</taxon>
        <taxon>Helotiaceae</taxon>
        <taxon>Glarea</taxon>
    </lineage>
</organism>
<dbReference type="GO" id="GO:0001228">
    <property type="term" value="F:DNA-binding transcription activator activity, RNA polymerase II-specific"/>
    <property type="evidence" value="ECO:0007669"/>
    <property type="project" value="TreeGrafter"/>
</dbReference>
<evidence type="ECO:0000256" key="5">
    <source>
        <dbReference type="ARBA" id="ARBA00023163"/>
    </source>
</evidence>
<keyword evidence="2" id="KW-0862">Zinc</keyword>
<evidence type="ECO:0000256" key="1">
    <source>
        <dbReference type="ARBA" id="ARBA00022723"/>
    </source>
</evidence>
<accession>H0ES83</accession>
<evidence type="ECO:0000259" key="7">
    <source>
        <dbReference type="SMART" id="SM00906"/>
    </source>
</evidence>
<keyword evidence="4" id="KW-0238">DNA-binding</keyword>
<dbReference type="Proteomes" id="UP000005446">
    <property type="component" value="Unassembled WGS sequence"/>
</dbReference>
<keyword evidence="9" id="KW-1185">Reference proteome</keyword>
<feature type="domain" description="Xylanolytic transcriptional activator regulatory" evidence="7">
    <location>
        <begin position="223"/>
        <end position="297"/>
    </location>
</feature>
<protein>
    <submittedName>
        <fullName evidence="8">Putative Uncharacterized transcriptional regulatory protein</fullName>
    </submittedName>
</protein>
<gene>
    <name evidence="8" type="ORF">M7I_5561</name>
</gene>
<sequence>MPALSTALQDPQGTTAVSHTSAASFTLASSDHLKTPISHSPNAHVEGLQSRIQQLEEQLSEAISGTMTSRATTTMETTSSRLGGTFHFNLEGRTTDTAQGVSRSVMHKKHICDELLDCYLQTTELVYRILHVPTFRKEYDELWIAGRETQGTFRVQLKLVLAIGAATYDDKFSMRTSAIKWVYEAQTWLTRPEGKSHLDVGRLQTRILLLIAREIVDIGGDSTWILSGDLYRRAMNAGLHRDPSSLPTTTVFVTEMHRRLWNSILEICIQSSMTCGGPPLISLDDFNTQPPSNLDDDQLTTNEPIPKPEEEMSQVSIAIALRKTFPIRLAIAKFLNDLHSNGTYEETICLDKQFRACYKVLCRTVQGPKSNTGSSTVQPEVYVVEFRIKSGETNIKGYLLIHVVTAQIDALRKGVDRNAMPSILVQATQDVEDVCLPILEEMASQAQVEENADGLADMSFGASVRGTEDWGFM</sequence>
<evidence type="ECO:0000256" key="6">
    <source>
        <dbReference type="ARBA" id="ARBA00023242"/>
    </source>
</evidence>
<dbReference type="GO" id="GO:0000978">
    <property type="term" value="F:RNA polymerase II cis-regulatory region sequence-specific DNA binding"/>
    <property type="evidence" value="ECO:0007669"/>
    <property type="project" value="TreeGrafter"/>
</dbReference>
<dbReference type="GO" id="GO:0006351">
    <property type="term" value="P:DNA-templated transcription"/>
    <property type="evidence" value="ECO:0007669"/>
    <property type="project" value="InterPro"/>
</dbReference>
<keyword evidence="5" id="KW-0804">Transcription</keyword>
<dbReference type="InterPro" id="IPR051430">
    <property type="entry name" value="Fungal_TF_Env_Response"/>
</dbReference>
<dbReference type="AlphaFoldDB" id="H0ES83"/>